<proteinExistence type="predicted"/>
<feature type="transmembrane region" description="Helical" evidence="1">
    <location>
        <begin position="204"/>
        <end position="225"/>
    </location>
</feature>
<feature type="transmembrane region" description="Helical" evidence="1">
    <location>
        <begin position="268"/>
        <end position="287"/>
    </location>
</feature>
<dbReference type="Proteomes" id="UP000653730">
    <property type="component" value="Unassembled WGS sequence"/>
</dbReference>
<evidence type="ECO:0000313" key="3">
    <source>
        <dbReference type="EMBL" id="MBC9797260.1"/>
    </source>
</evidence>
<dbReference type="RefSeq" id="WP_187966396.1">
    <property type="nucleotide sequence ID" value="NZ_JACVDC010000052.1"/>
</dbReference>
<dbReference type="GO" id="GO:0008237">
    <property type="term" value="F:metallopeptidase activity"/>
    <property type="evidence" value="ECO:0007669"/>
    <property type="project" value="UniProtKB-KW"/>
</dbReference>
<keyword evidence="1" id="KW-0472">Membrane</keyword>
<protein>
    <submittedName>
        <fullName evidence="3">CPBP family intramembrane metalloprotease</fullName>
    </submittedName>
</protein>
<keyword evidence="3" id="KW-0645">Protease</keyword>
<comment type="caution">
    <text evidence="3">The sequence shown here is derived from an EMBL/GenBank/DDBJ whole genome shotgun (WGS) entry which is preliminary data.</text>
</comment>
<dbReference type="EMBL" id="JACVDC010000052">
    <property type="protein sequence ID" value="MBC9797260.1"/>
    <property type="molecule type" value="Genomic_DNA"/>
</dbReference>
<gene>
    <name evidence="3" type="ORF">IBL28_14895</name>
</gene>
<feature type="domain" description="CAAX prenyl protease 2/Lysostaphin resistance protein A-like" evidence="2">
    <location>
        <begin position="145"/>
        <end position="241"/>
    </location>
</feature>
<feature type="transmembrane region" description="Helical" evidence="1">
    <location>
        <begin position="61"/>
        <end position="88"/>
    </location>
</feature>
<keyword evidence="3" id="KW-0378">Hydrolase</keyword>
<keyword evidence="1" id="KW-1133">Transmembrane helix</keyword>
<evidence type="ECO:0000256" key="1">
    <source>
        <dbReference type="SAM" id="Phobius"/>
    </source>
</evidence>
<feature type="transmembrane region" description="Helical" evidence="1">
    <location>
        <begin position="141"/>
        <end position="160"/>
    </location>
</feature>
<reference evidence="3 4" key="1">
    <citation type="submission" date="2020-09" db="EMBL/GenBank/DDBJ databases">
        <title>Sinomicrobium weinanense sp. nov., a halophilic bacteria isolated from saline-alkali soil.</title>
        <authorList>
            <person name="Wu P."/>
            <person name="Ren H."/>
            <person name="Mei Y."/>
            <person name="Liang Y."/>
            <person name="Chen Z."/>
        </authorList>
    </citation>
    <scope>NUCLEOTIDE SEQUENCE [LARGE SCALE GENOMIC DNA]</scope>
    <source>
        <strain evidence="3 4">FJxs</strain>
    </source>
</reference>
<dbReference type="Pfam" id="PF02517">
    <property type="entry name" value="Rce1-like"/>
    <property type="match status" value="1"/>
</dbReference>
<accession>A0A926Q4U5</accession>
<organism evidence="3 4">
    <name type="scientific">Sinomicrobium weinanense</name>
    <dbReference type="NCBI Taxonomy" id="2842200"/>
    <lineage>
        <taxon>Bacteria</taxon>
        <taxon>Pseudomonadati</taxon>
        <taxon>Bacteroidota</taxon>
        <taxon>Flavobacteriia</taxon>
        <taxon>Flavobacteriales</taxon>
        <taxon>Flavobacteriaceae</taxon>
        <taxon>Sinomicrobium</taxon>
    </lineage>
</organism>
<feature type="transmembrane region" description="Helical" evidence="1">
    <location>
        <begin position="14"/>
        <end position="41"/>
    </location>
</feature>
<keyword evidence="4" id="KW-1185">Reference proteome</keyword>
<name>A0A926Q4U5_9FLAO</name>
<sequence length="317" mass="35719">MFIEQAFKGKNHNWFYYVAGVVLAFTGWQFIGAVPLIAVLFLKVPDMMSFPSDIGGMTDLLGANLFLFLMIISFLTGLLALLFTVKYIHKQPLLALTTSRKRIDKKRILYGFGLVVAINSILFVIGYFLSPGDFQWNFKPLPFLILLAITIIMLPIQTSFEEYLFRGYLMQGLGVLAKNRWFPLITTSVFFGLLHIFNPEVKELGYIIMVYYIGTGLLLGVMTLMDDGMELALGYHAGNNMLTALLVTADWTALQTDSLFLDISSPEAGFDVLAPVLIYPVVIYILARKYGWTGWKEKLFGKVEPPLPAEAETEYLK</sequence>
<dbReference type="InterPro" id="IPR003675">
    <property type="entry name" value="Rce1/LyrA-like_dom"/>
</dbReference>
<evidence type="ECO:0000259" key="2">
    <source>
        <dbReference type="Pfam" id="PF02517"/>
    </source>
</evidence>
<evidence type="ECO:0000313" key="4">
    <source>
        <dbReference type="Proteomes" id="UP000653730"/>
    </source>
</evidence>
<dbReference type="GO" id="GO:0080120">
    <property type="term" value="P:CAAX-box protein maturation"/>
    <property type="evidence" value="ECO:0007669"/>
    <property type="project" value="UniProtKB-ARBA"/>
</dbReference>
<feature type="transmembrane region" description="Helical" evidence="1">
    <location>
        <begin position="181"/>
        <end position="198"/>
    </location>
</feature>
<dbReference type="AlphaFoldDB" id="A0A926Q4U5"/>
<feature type="transmembrane region" description="Helical" evidence="1">
    <location>
        <begin position="237"/>
        <end position="256"/>
    </location>
</feature>
<dbReference type="PANTHER" id="PTHR39430">
    <property type="entry name" value="MEMBRANE-ASSOCIATED PROTEASE-RELATED"/>
    <property type="match status" value="1"/>
</dbReference>
<keyword evidence="3" id="KW-0482">Metalloprotease</keyword>
<dbReference type="GO" id="GO:0004175">
    <property type="term" value="F:endopeptidase activity"/>
    <property type="evidence" value="ECO:0007669"/>
    <property type="project" value="UniProtKB-ARBA"/>
</dbReference>
<keyword evidence="1" id="KW-0812">Transmembrane</keyword>
<feature type="transmembrane region" description="Helical" evidence="1">
    <location>
        <begin position="108"/>
        <end position="129"/>
    </location>
</feature>
<dbReference type="PANTHER" id="PTHR39430:SF1">
    <property type="entry name" value="PROTEASE"/>
    <property type="match status" value="1"/>
</dbReference>